<keyword evidence="3" id="KW-1185">Reference proteome</keyword>
<feature type="region of interest" description="Disordered" evidence="1">
    <location>
        <begin position="15"/>
        <end position="34"/>
    </location>
</feature>
<sequence>MRLDPSLPQRALAKKYGVHRRPARQAIASAIPPPRKVPRRKFRILAPAVGWIDAMLREDLRAPRKQKHTVERIVQRLAEEHDFDQASYSSARNYVRERRPEIAAEGAGTGQHPRRPGLGEGRPAVLPDR</sequence>
<reference evidence="2" key="2">
    <citation type="submission" date="2020-09" db="EMBL/GenBank/DDBJ databases">
        <authorList>
            <person name="Sun Q."/>
            <person name="Ohkuma M."/>
        </authorList>
    </citation>
    <scope>NUCLEOTIDE SEQUENCE</scope>
    <source>
        <strain evidence="2">JCM 5016</strain>
    </source>
</reference>
<comment type="caution">
    <text evidence="2">The sequence shown here is derived from an EMBL/GenBank/DDBJ whole genome shotgun (WGS) entry which is preliminary data.</text>
</comment>
<evidence type="ECO:0000313" key="2">
    <source>
        <dbReference type="EMBL" id="GGZ92041.1"/>
    </source>
</evidence>
<accession>A0A918VF53</accession>
<evidence type="ECO:0000256" key="1">
    <source>
        <dbReference type="SAM" id="MobiDB-lite"/>
    </source>
</evidence>
<dbReference type="Proteomes" id="UP000623010">
    <property type="component" value="Unassembled WGS sequence"/>
</dbReference>
<organism evidence="2 3">
    <name type="scientific">Streptomyces echinoruber</name>
    <dbReference type="NCBI Taxonomy" id="68898"/>
    <lineage>
        <taxon>Bacteria</taxon>
        <taxon>Bacillati</taxon>
        <taxon>Actinomycetota</taxon>
        <taxon>Actinomycetes</taxon>
        <taxon>Kitasatosporales</taxon>
        <taxon>Streptomycetaceae</taxon>
        <taxon>Streptomyces</taxon>
    </lineage>
</organism>
<gene>
    <name evidence="2" type="ORF">GCM10010389_33280</name>
</gene>
<protein>
    <submittedName>
        <fullName evidence="2">Uncharacterized protein</fullName>
    </submittedName>
</protein>
<dbReference type="EMBL" id="BMWH01000012">
    <property type="protein sequence ID" value="GGZ92041.1"/>
    <property type="molecule type" value="Genomic_DNA"/>
</dbReference>
<proteinExistence type="predicted"/>
<name>A0A918VF53_9ACTN</name>
<reference evidence="2" key="1">
    <citation type="journal article" date="2014" name="Int. J. Syst. Evol. Microbiol.">
        <title>Complete genome sequence of Corynebacterium casei LMG S-19264T (=DSM 44701T), isolated from a smear-ripened cheese.</title>
        <authorList>
            <consortium name="US DOE Joint Genome Institute (JGI-PGF)"/>
            <person name="Walter F."/>
            <person name="Albersmeier A."/>
            <person name="Kalinowski J."/>
            <person name="Ruckert C."/>
        </authorList>
    </citation>
    <scope>NUCLEOTIDE SEQUENCE</scope>
    <source>
        <strain evidence="2">JCM 5016</strain>
    </source>
</reference>
<evidence type="ECO:0000313" key="3">
    <source>
        <dbReference type="Proteomes" id="UP000623010"/>
    </source>
</evidence>
<feature type="region of interest" description="Disordered" evidence="1">
    <location>
        <begin position="85"/>
        <end position="129"/>
    </location>
</feature>
<dbReference type="AlphaFoldDB" id="A0A918VF53"/>